<evidence type="ECO:0008006" key="4">
    <source>
        <dbReference type="Google" id="ProtNLM"/>
    </source>
</evidence>
<dbReference type="RefSeq" id="WP_281899231.1">
    <property type="nucleotide sequence ID" value="NZ_BSDI01000024.1"/>
</dbReference>
<evidence type="ECO:0000313" key="3">
    <source>
        <dbReference type="Proteomes" id="UP001144280"/>
    </source>
</evidence>
<evidence type="ECO:0000313" key="2">
    <source>
        <dbReference type="EMBL" id="GLH99522.1"/>
    </source>
</evidence>
<proteinExistence type="predicted"/>
<sequence>MRTFRALVVGAVVGVLLAVFGVAALASVLDPSADDVWRQVSSEDADSGQSSDAPPAFYGER</sequence>
<keyword evidence="3" id="KW-1185">Reference proteome</keyword>
<name>A0ABQ5R030_9ACTN</name>
<reference evidence="2" key="1">
    <citation type="submission" date="2022-12" db="EMBL/GenBank/DDBJ databases">
        <title>New Phytohabitans aurantiacus sp. RD004123 nov., an actinomycete isolated from soil.</title>
        <authorList>
            <person name="Triningsih D.W."/>
            <person name="Harunari E."/>
            <person name="Igarashi Y."/>
        </authorList>
    </citation>
    <scope>NUCLEOTIDE SEQUENCE</scope>
    <source>
        <strain evidence="2">RD004123</strain>
    </source>
</reference>
<protein>
    <recommendedName>
        <fullName evidence="4">DUF2613 domain-containing protein</fullName>
    </recommendedName>
</protein>
<dbReference type="EMBL" id="BSDI01000024">
    <property type="protein sequence ID" value="GLH99522.1"/>
    <property type="molecule type" value="Genomic_DNA"/>
</dbReference>
<accession>A0ABQ5R030</accession>
<organism evidence="2 3">
    <name type="scientific">Phytohabitans aurantiacus</name>
    <dbReference type="NCBI Taxonomy" id="3016789"/>
    <lineage>
        <taxon>Bacteria</taxon>
        <taxon>Bacillati</taxon>
        <taxon>Actinomycetota</taxon>
        <taxon>Actinomycetes</taxon>
        <taxon>Micromonosporales</taxon>
        <taxon>Micromonosporaceae</taxon>
    </lineage>
</organism>
<evidence type="ECO:0000256" key="1">
    <source>
        <dbReference type="SAM" id="MobiDB-lite"/>
    </source>
</evidence>
<dbReference type="Proteomes" id="UP001144280">
    <property type="component" value="Unassembled WGS sequence"/>
</dbReference>
<feature type="compositionally biased region" description="Polar residues" evidence="1">
    <location>
        <begin position="39"/>
        <end position="52"/>
    </location>
</feature>
<comment type="caution">
    <text evidence="2">The sequence shown here is derived from an EMBL/GenBank/DDBJ whole genome shotgun (WGS) entry which is preliminary data.</text>
</comment>
<gene>
    <name evidence="2" type="ORF">Pa4123_47980</name>
</gene>
<feature type="region of interest" description="Disordered" evidence="1">
    <location>
        <begin position="39"/>
        <end position="61"/>
    </location>
</feature>